<keyword evidence="6 17" id="KW-0813">Transport</keyword>
<dbReference type="PANTHER" id="PTHR43507">
    <property type="entry name" value="NADH-UBIQUINONE OXIDOREDUCTASE CHAIN 4"/>
    <property type="match status" value="1"/>
</dbReference>
<reference evidence="19" key="1">
    <citation type="journal article" date="2015" name="Sci. Rep.">
        <title>Fragmented mitochondrial genomes in two suborders of parasitic lice of eutherian mammals (Anoplura and Rhynchophthirina, Insecta).</title>
        <authorList>
            <person name="Shao R."/>
            <person name="Barker S.C."/>
            <person name="Li H."/>
            <person name="Song S."/>
            <person name="Poudel S."/>
            <person name="Su Y."/>
        </authorList>
    </citation>
    <scope>NUCLEOTIDE SEQUENCE</scope>
    <source>
        <strain evidence="19">B1567</strain>
    </source>
</reference>
<evidence type="ECO:0000256" key="16">
    <source>
        <dbReference type="ARBA" id="ARBA00049551"/>
    </source>
</evidence>
<dbReference type="PANTHER" id="PTHR43507:SF20">
    <property type="entry name" value="NADH-UBIQUINONE OXIDOREDUCTASE CHAIN 4"/>
    <property type="match status" value="1"/>
</dbReference>
<dbReference type="EMBL" id="KF933038">
    <property type="protein sequence ID" value="AIV00477.1"/>
    <property type="molecule type" value="Genomic_DNA"/>
</dbReference>
<keyword evidence="8 17" id="KW-0812">Transmembrane</keyword>
<name>A0A0R5QN24_9NEOP</name>
<evidence type="ECO:0000256" key="1">
    <source>
        <dbReference type="ARBA" id="ARBA00003257"/>
    </source>
</evidence>
<evidence type="ECO:0000256" key="2">
    <source>
        <dbReference type="ARBA" id="ARBA00004225"/>
    </source>
</evidence>
<feature type="transmembrane region" description="Helical" evidence="17">
    <location>
        <begin position="145"/>
        <end position="163"/>
    </location>
</feature>
<comment type="subcellular location">
    <subcellularLocation>
        <location evidence="2 17">Mitochondrion membrane</location>
        <topology evidence="2 17">Multi-pass membrane protein</topology>
    </subcellularLocation>
</comment>
<keyword evidence="9" id="KW-1278">Translocase</keyword>
<evidence type="ECO:0000256" key="7">
    <source>
        <dbReference type="ARBA" id="ARBA00022660"/>
    </source>
</evidence>
<evidence type="ECO:0000256" key="4">
    <source>
        <dbReference type="ARBA" id="ARBA00012944"/>
    </source>
</evidence>
<feature type="transmembrane region" description="Helical" evidence="17">
    <location>
        <begin position="64"/>
        <end position="83"/>
    </location>
</feature>
<evidence type="ECO:0000256" key="3">
    <source>
        <dbReference type="ARBA" id="ARBA00009025"/>
    </source>
</evidence>
<feature type="transmembrane region" description="Helical" evidence="17">
    <location>
        <begin position="225"/>
        <end position="245"/>
    </location>
</feature>
<feature type="transmembrane region" description="Helical" evidence="17">
    <location>
        <begin position="312"/>
        <end position="332"/>
    </location>
</feature>
<evidence type="ECO:0000256" key="6">
    <source>
        <dbReference type="ARBA" id="ARBA00022448"/>
    </source>
</evidence>
<evidence type="ECO:0000256" key="5">
    <source>
        <dbReference type="ARBA" id="ARBA00021006"/>
    </source>
</evidence>
<dbReference type="GO" id="GO:0031966">
    <property type="term" value="C:mitochondrial membrane"/>
    <property type="evidence" value="ECO:0007669"/>
    <property type="project" value="UniProtKB-SubCell"/>
</dbReference>
<feature type="transmembrane region" description="Helical" evidence="17">
    <location>
        <begin position="191"/>
        <end position="213"/>
    </location>
</feature>
<geneLocation type="mitochondrion" evidence="19"/>
<dbReference type="GO" id="GO:0015990">
    <property type="term" value="P:electron transport coupled proton transport"/>
    <property type="evidence" value="ECO:0007669"/>
    <property type="project" value="TreeGrafter"/>
</dbReference>
<evidence type="ECO:0000256" key="17">
    <source>
        <dbReference type="RuleBase" id="RU003297"/>
    </source>
</evidence>
<keyword evidence="15 17" id="KW-0472">Membrane</keyword>
<evidence type="ECO:0000256" key="14">
    <source>
        <dbReference type="ARBA" id="ARBA00023128"/>
    </source>
</evidence>
<feature type="transmembrane region" description="Helical" evidence="17">
    <location>
        <begin position="30"/>
        <end position="52"/>
    </location>
</feature>
<dbReference type="InterPro" id="IPR001750">
    <property type="entry name" value="ND/Mrp_TM"/>
</dbReference>
<dbReference type="PRINTS" id="PR01437">
    <property type="entry name" value="NUOXDRDTASE4"/>
</dbReference>
<evidence type="ECO:0000256" key="12">
    <source>
        <dbReference type="ARBA" id="ARBA00023027"/>
    </source>
</evidence>
<feature type="transmembrane region" description="Helical" evidence="17">
    <location>
        <begin position="257"/>
        <end position="275"/>
    </location>
</feature>
<comment type="function">
    <text evidence="17">Core subunit of the mitochondrial membrane respiratory chain NADH dehydrogenase (Complex I) which catalyzes electron transfer from NADH through the respiratory chain, using ubiquinone as an electron acceptor. Essential for the catalytic activity and assembly of complex I.</text>
</comment>
<dbReference type="InterPro" id="IPR003918">
    <property type="entry name" value="NADH_UbQ_OxRdtase"/>
</dbReference>
<dbReference type="Pfam" id="PF00361">
    <property type="entry name" value="Proton_antipo_M"/>
    <property type="match status" value="1"/>
</dbReference>
<evidence type="ECO:0000256" key="15">
    <source>
        <dbReference type="ARBA" id="ARBA00023136"/>
    </source>
</evidence>
<keyword evidence="12 17" id="KW-0520">NAD</keyword>
<comment type="function">
    <text evidence="1">Core subunit of the mitochondrial membrane respiratory chain NADH dehydrogenase (Complex I) that is believed to belong to the minimal assembly required for catalysis. Complex I functions in the transfer of electrons from NADH to the respiratory chain. The immediate electron acceptor for the enzyme is believed to be ubiquinone.</text>
</comment>
<organism evidence="19">
    <name type="scientific">Haematomyzus elephantis</name>
    <name type="common">elephant louse</name>
    <dbReference type="NCBI Taxonomy" id="160133"/>
    <lineage>
        <taxon>Eukaryota</taxon>
        <taxon>Metazoa</taxon>
        <taxon>Ecdysozoa</taxon>
        <taxon>Arthropoda</taxon>
        <taxon>Hexapoda</taxon>
        <taxon>Insecta</taxon>
        <taxon>Pterygota</taxon>
        <taxon>Neoptera</taxon>
        <taxon>Paraneoptera</taxon>
        <taxon>Psocodea</taxon>
        <taxon>Troctomorpha</taxon>
        <taxon>Phthiraptera</taxon>
        <taxon>Rhynchophthirina</taxon>
        <taxon>Haematomyzidae</taxon>
        <taxon>Haematomyzus</taxon>
    </lineage>
</organism>
<protein>
    <recommendedName>
        <fullName evidence="5 17">NADH-ubiquinone oxidoreductase chain 4</fullName>
        <ecNumber evidence="4 17">7.1.1.2</ecNumber>
    </recommendedName>
</protein>
<feature type="transmembrane region" description="Helical" evidence="17">
    <location>
        <begin position="432"/>
        <end position="450"/>
    </location>
</feature>
<feature type="transmembrane region" description="Helical" evidence="17">
    <location>
        <begin position="339"/>
        <end position="365"/>
    </location>
</feature>
<feature type="domain" description="NADH:quinone oxidoreductase/Mrp antiporter transmembrane" evidence="18">
    <location>
        <begin position="111"/>
        <end position="402"/>
    </location>
</feature>
<comment type="similarity">
    <text evidence="3 17">Belongs to the complex I subunit 4 family.</text>
</comment>
<keyword evidence="13 17" id="KW-0830">Ubiquinone</keyword>
<feature type="transmembrane region" description="Helical" evidence="17">
    <location>
        <begin position="114"/>
        <end position="133"/>
    </location>
</feature>
<accession>A0A0R5QN24</accession>
<evidence type="ECO:0000256" key="10">
    <source>
        <dbReference type="ARBA" id="ARBA00022982"/>
    </source>
</evidence>
<sequence length="459" mass="50758">MMMEVLWGVASMSVLSLMVSVKVKSEEFSYLKGFLLSLWSSLLPLALLSVGVEESHWSVFSADGISTAMNFLCLWVWCLIVLGMPTYSSVEMLLCSYLVILMSILFFFFSNLIYMFVTFEFSVIPTLLIVMGLGNQPERLKAGRFLIMYMILSGLFLFLSVLYCKHSGISTFTDLRMSAGLTSPAGQAREILFWMMIITFLVKMPLFFFHSWLPKAHVEAPLEGSILLAAILLKLGSMGVIRLLYCFQPSSSNLMVQTLATIGLWGGLISSFLCLSSSDLKLCVAYASVSHMNMSLSGLLTFKGLALKGAGYLMLGHGMCASALFFMATILYKSFGSRNLLLSSGGFSATPVMVMMNLCVWSLNFGCPPSLPFISEVISVICIASSFTWVMLIICLLNIVISSTYSMSVFGVQSHSKGSPLPKGQLQSILSLKNFILWGLWVTPLVWLFFDQVSINYIQ</sequence>
<gene>
    <name evidence="19" type="primary">nad4</name>
</gene>
<dbReference type="GO" id="GO:0003954">
    <property type="term" value="F:NADH dehydrogenase activity"/>
    <property type="evidence" value="ECO:0007669"/>
    <property type="project" value="TreeGrafter"/>
</dbReference>
<dbReference type="AlphaFoldDB" id="A0A0R5QN24"/>
<evidence type="ECO:0000256" key="9">
    <source>
        <dbReference type="ARBA" id="ARBA00022967"/>
    </source>
</evidence>
<feature type="transmembrane region" description="Helical" evidence="17">
    <location>
        <begin position="90"/>
        <end position="108"/>
    </location>
</feature>
<comment type="catalytic activity">
    <reaction evidence="16 17">
        <text>a ubiquinone + NADH + 5 H(+)(in) = a ubiquinol + NAD(+) + 4 H(+)(out)</text>
        <dbReference type="Rhea" id="RHEA:29091"/>
        <dbReference type="Rhea" id="RHEA-COMP:9565"/>
        <dbReference type="Rhea" id="RHEA-COMP:9566"/>
        <dbReference type="ChEBI" id="CHEBI:15378"/>
        <dbReference type="ChEBI" id="CHEBI:16389"/>
        <dbReference type="ChEBI" id="CHEBI:17976"/>
        <dbReference type="ChEBI" id="CHEBI:57540"/>
        <dbReference type="ChEBI" id="CHEBI:57945"/>
        <dbReference type="EC" id="7.1.1.2"/>
    </reaction>
</comment>
<evidence type="ECO:0000256" key="13">
    <source>
        <dbReference type="ARBA" id="ARBA00023075"/>
    </source>
</evidence>
<dbReference type="GO" id="GO:0042773">
    <property type="term" value="P:ATP synthesis coupled electron transport"/>
    <property type="evidence" value="ECO:0007669"/>
    <property type="project" value="InterPro"/>
</dbReference>
<evidence type="ECO:0000256" key="11">
    <source>
        <dbReference type="ARBA" id="ARBA00022989"/>
    </source>
</evidence>
<evidence type="ECO:0000259" key="18">
    <source>
        <dbReference type="Pfam" id="PF00361"/>
    </source>
</evidence>
<dbReference type="GO" id="GO:0048039">
    <property type="term" value="F:ubiquinone binding"/>
    <property type="evidence" value="ECO:0007669"/>
    <property type="project" value="TreeGrafter"/>
</dbReference>
<proteinExistence type="inferred from homology"/>
<evidence type="ECO:0000313" key="19">
    <source>
        <dbReference type="EMBL" id="AIV00477.1"/>
    </source>
</evidence>
<evidence type="ECO:0000256" key="8">
    <source>
        <dbReference type="ARBA" id="ARBA00022692"/>
    </source>
</evidence>
<dbReference type="GO" id="GO:0008137">
    <property type="term" value="F:NADH dehydrogenase (ubiquinone) activity"/>
    <property type="evidence" value="ECO:0007669"/>
    <property type="project" value="UniProtKB-UniRule"/>
</dbReference>
<keyword evidence="11 17" id="KW-1133">Transmembrane helix</keyword>
<keyword evidence="7 17" id="KW-0679">Respiratory chain</keyword>
<feature type="transmembrane region" description="Helical" evidence="17">
    <location>
        <begin position="6"/>
        <end position="23"/>
    </location>
</feature>
<keyword evidence="14 17" id="KW-0496">Mitochondrion</keyword>
<keyword evidence="10 17" id="KW-0249">Electron transport</keyword>
<feature type="transmembrane region" description="Helical" evidence="17">
    <location>
        <begin position="377"/>
        <end position="401"/>
    </location>
</feature>
<dbReference type="EC" id="7.1.1.2" evidence="4 17"/>